<sequence length="14" mass="1667">MDEDEDMRSEADHS</sequence>
<evidence type="ECO:0000313" key="2">
    <source>
        <dbReference type="Proteomes" id="UP000054988"/>
    </source>
</evidence>
<dbReference type="EMBL" id="LATX01001637">
    <property type="protein sequence ID" value="KTB39761.1"/>
    <property type="molecule type" value="Genomic_DNA"/>
</dbReference>
<proteinExistence type="predicted"/>
<protein>
    <submittedName>
        <fullName evidence="1">Uncharacterized protein</fullName>
    </submittedName>
</protein>
<evidence type="ECO:0000313" key="1">
    <source>
        <dbReference type="EMBL" id="KTB39761.1"/>
    </source>
</evidence>
<accession>A0A0W0FTQ6</accession>
<gene>
    <name evidence="1" type="ORF">WG66_7663</name>
</gene>
<name>A0A0W0FTQ6_MONRR</name>
<reference evidence="1 2" key="1">
    <citation type="submission" date="2015-12" db="EMBL/GenBank/DDBJ databases">
        <title>Draft genome sequence of Moniliophthora roreri, the causal agent of frosty pod rot of cacao.</title>
        <authorList>
            <person name="Aime M.C."/>
            <person name="Diaz-Valderrama J.R."/>
            <person name="Kijpornyongpan T."/>
            <person name="Phillips-Mora W."/>
        </authorList>
    </citation>
    <scope>NUCLEOTIDE SEQUENCE [LARGE SCALE GENOMIC DNA]</scope>
    <source>
        <strain evidence="1 2">MCA 2952</strain>
    </source>
</reference>
<organism evidence="1 2">
    <name type="scientific">Moniliophthora roreri</name>
    <name type="common">Frosty pod rot fungus</name>
    <name type="synonym">Monilia roreri</name>
    <dbReference type="NCBI Taxonomy" id="221103"/>
    <lineage>
        <taxon>Eukaryota</taxon>
        <taxon>Fungi</taxon>
        <taxon>Dikarya</taxon>
        <taxon>Basidiomycota</taxon>
        <taxon>Agaricomycotina</taxon>
        <taxon>Agaricomycetes</taxon>
        <taxon>Agaricomycetidae</taxon>
        <taxon>Agaricales</taxon>
        <taxon>Marasmiineae</taxon>
        <taxon>Marasmiaceae</taxon>
        <taxon>Moniliophthora</taxon>
    </lineage>
</organism>
<comment type="caution">
    <text evidence="1">The sequence shown here is derived from an EMBL/GenBank/DDBJ whole genome shotgun (WGS) entry which is preliminary data.</text>
</comment>
<dbReference type="Proteomes" id="UP000054988">
    <property type="component" value="Unassembled WGS sequence"/>
</dbReference>